<dbReference type="Proteomes" id="UP001519311">
    <property type="component" value="Unassembled WGS sequence"/>
</dbReference>
<reference evidence="2 3" key="1">
    <citation type="submission" date="2021-03" db="EMBL/GenBank/DDBJ databases">
        <title>Sequencing the genomes of 1000 actinobacteria strains.</title>
        <authorList>
            <person name="Klenk H.-P."/>
        </authorList>
    </citation>
    <scope>NUCLEOTIDE SEQUENCE [LARGE SCALE GENOMIC DNA]</scope>
    <source>
        <strain evidence="2 3">DSM 40843</strain>
    </source>
</reference>
<keyword evidence="3" id="KW-1185">Reference proteome</keyword>
<dbReference type="Pfam" id="PF10604">
    <property type="entry name" value="Polyketide_cyc2"/>
    <property type="match status" value="1"/>
</dbReference>
<evidence type="ECO:0000313" key="2">
    <source>
        <dbReference type="EMBL" id="MBP2363875.1"/>
    </source>
</evidence>
<dbReference type="InterPro" id="IPR019587">
    <property type="entry name" value="Polyketide_cyclase/dehydratase"/>
</dbReference>
<name>A0ABS4VIX8_9ACTN</name>
<accession>A0ABS4VIX8</accession>
<comment type="caution">
    <text evidence="2">The sequence shown here is derived from an EMBL/GenBank/DDBJ whole genome shotgun (WGS) entry which is preliminary data.</text>
</comment>
<dbReference type="InterPro" id="IPR023393">
    <property type="entry name" value="START-like_dom_sf"/>
</dbReference>
<proteinExistence type="predicted"/>
<sequence length="181" mass="19955">MPLLDPDSPEEPTNAAPPPQHPLDGLDLTPFTFSRRCWVDAAPDSVYRLISDVSLIETWSPSAAAVRYAPGDGPWAGARFSGRNRRDGREWVTDSEVVRADLGVAFAFVVGGAEDGIVRWGWSLHEQGRGSIVRQSWQLLRIDPVLGDTRADVEALRDHMADSAESTLLALAEWIADHRTR</sequence>
<dbReference type="SUPFAM" id="SSF55961">
    <property type="entry name" value="Bet v1-like"/>
    <property type="match status" value="1"/>
</dbReference>
<dbReference type="RefSeq" id="WP_209471642.1">
    <property type="nucleotide sequence ID" value="NZ_BMWJ01000007.1"/>
</dbReference>
<evidence type="ECO:0000313" key="3">
    <source>
        <dbReference type="Proteomes" id="UP001519311"/>
    </source>
</evidence>
<dbReference type="CDD" id="cd07812">
    <property type="entry name" value="SRPBCC"/>
    <property type="match status" value="1"/>
</dbReference>
<dbReference type="EMBL" id="JAGINS010000002">
    <property type="protein sequence ID" value="MBP2363875.1"/>
    <property type="molecule type" value="Genomic_DNA"/>
</dbReference>
<evidence type="ECO:0000256" key="1">
    <source>
        <dbReference type="SAM" id="MobiDB-lite"/>
    </source>
</evidence>
<feature type="region of interest" description="Disordered" evidence="1">
    <location>
        <begin position="1"/>
        <end position="25"/>
    </location>
</feature>
<gene>
    <name evidence="2" type="ORF">JOF59_006367</name>
</gene>
<protein>
    <recommendedName>
        <fullName evidence="4">SRPBCC family protein</fullName>
    </recommendedName>
</protein>
<evidence type="ECO:0008006" key="4">
    <source>
        <dbReference type="Google" id="ProtNLM"/>
    </source>
</evidence>
<dbReference type="Gene3D" id="3.30.530.20">
    <property type="match status" value="1"/>
</dbReference>
<organism evidence="2 3">
    <name type="scientific">Streptomyces clavifer</name>
    <dbReference type="NCBI Taxonomy" id="68188"/>
    <lineage>
        <taxon>Bacteria</taxon>
        <taxon>Bacillati</taxon>
        <taxon>Actinomycetota</taxon>
        <taxon>Actinomycetes</taxon>
        <taxon>Kitasatosporales</taxon>
        <taxon>Streptomycetaceae</taxon>
        <taxon>Streptomyces</taxon>
    </lineage>
</organism>